<dbReference type="EMBL" id="CP019434">
    <property type="protein sequence ID" value="APZ44484.1"/>
    <property type="molecule type" value="Genomic_DNA"/>
</dbReference>
<keyword evidence="4" id="KW-0456">Lyase</keyword>
<feature type="domain" description="Aminotransferase class I/classII large" evidence="6">
    <location>
        <begin position="73"/>
        <end position="388"/>
    </location>
</feature>
<evidence type="ECO:0000256" key="3">
    <source>
        <dbReference type="ARBA" id="ARBA00022898"/>
    </source>
</evidence>
<dbReference type="GO" id="GO:0047804">
    <property type="term" value="F:cysteine-S-conjugate beta-lyase activity"/>
    <property type="evidence" value="ECO:0007669"/>
    <property type="project" value="UniProtKB-EC"/>
</dbReference>
<keyword evidence="3" id="KW-0663">Pyridoxal phosphate</keyword>
<dbReference type="InterPro" id="IPR015421">
    <property type="entry name" value="PyrdxlP-dep_Trfase_major"/>
</dbReference>
<keyword evidence="7" id="KW-0032">Aminotransferase</keyword>
<dbReference type="InterPro" id="IPR004839">
    <property type="entry name" value="Aminotransferase_I/II_large"/>
</dbReference>
<dbReference type="AlphaFoldDB" id="A0A1P8UL58"/>
<dbReference type="EC" id="4.4.1.13" evidence="2"/>
<keyword evidence="7" id="KW-0808">Transferase</keyword>
<sequence>MGNFDFDEPIDRRAVPALKTHPLVLGADGDHLFPAGVADMDFKAPPPVLDALSRRVAHGVFGYEAAPDGLLPALRDWLRSRHGWAVPAEQILQAPNVLNALSMAVNLFTREGDGIIVQPPVFFDFFDIIAENKRALVTHPLVLEDGRYRMDFEALEQLAAEPRTRMLLLCNPHNPVGRVWTRDELARLGEICRAHDVLVVADEIHADLVFPGHTYTPFAAVSDADARNSITCVSPAKTFNIPACSAAFTIIPDALRRTKFQAENSRLNVNKNNAFASVAMEAAYREGGPWLDAVLDYIGGNSGSNRALVRERLADVPGVELIEPEGTTLLWLDFRGLGLDTDALTRFLRERAGWAITRGVAFGEQGRGFGRLNIACPRAQLAAALDRLAAAVLEAAPTAS</sequence>
<evidence type="ECO:0000259" key="6">
    <source>
        <dbReference type="Pfam" id="PF00155"/>
    </source>
</evidence>
<gene>
    <name evidence="7" type="ORF">BW247_01895</name>
</gene>
<evidence type="ECO:0000313" key="8">
    <source>
        <dbReference type="Proteomes" id="UP000243807"/>
    </source>
</evidence>
<evidence type="ECO:0000256" key="4">
    <source>
        <dbReference type="ARBA" id="ARBA00023239"/>
    </source>
</evidence>
<dbReference type="PANTHER" id="PTHR43525">
    <property type="entry name" value="PROTEIN MALY"/>
    <property type="match status" value="1"/>
</dbReference>
<evidence type="ECO:0000313" key="7">
    <source>
        <dbReference type="EMBL" id="APZ44484.1"/>
    </source>
</evidence>
<dbReference type="SUPFAM" id="SSF53383">
    <property type="entry name" value="PLP-dependent transferases"/>
    <property type="match status" value="1"/>
</dbReference>
<dbReference type="STRING" id="1765967.BW247_01895"/>
<dbReference type="InterPro" id="IPR027619">
    <property type="entry name" value="C-S_lyase_PatB-like"/>
</dbReference>
<proteinExistence type="inferred from homology"/>
<evidence type="ECO:0000256" key="5">
    <source>
        <dbReference type="ARBA" id="ARBA00037974"/>
    </source>
</evidence>
<dbReference type="Pfam" id="PF00155">
    <property type="entry name" value="Aminotran_1_2"/>
    <property type="match status" value="1"/>
</dbReference>
<dbReference type="InterPro" id="IPR051798">
    <property type="entry name" value="Class-II_PLP-Dep_Aminotrans"/>
</dbReference>
<name>A0A1P8UL58_9GAMM</name>
<dbReference type="Proteomes" id="UP000243807">
    <property type="component" value="Chromosome"/>
</dbReference>
<evidence type="ECO:0000256" key="2">
    <source>
        <dbReference type="ARBA" id="ARBA00012224"/>
    </source>
</evidence>
<dbReference type="NCBIfam" id="TIGR04350">
    <property type="entry name" value="C_S_lyase_PatB"/>
    <property type="match status" value="1"/>
</dbReference>
<organism evidence="7 8">
    <name type="scientific">Acidihalobacter ferrooxydans</name>
    <dbReference type="NCBI Taxonomy" id="1765967"/>
    <lineage>
        <taxon>Bacteria</taxon>
        <taxon>Pseudomonadati</taxon>
        <taxon>Pseudomonadota</taxon>
        <taxon>Gammaproteobacteria</taxon>
        <taxon>Chromatiales</taxon>
        <taxon>Ectothiorhodospiraceae</taxon>
        <taxon>Acidihalobacter</taxon>
    </lineage>
</organism>
<comment type="cofactor">
    <cofactor evidence="1">
        <name>pyridoxal 5'-phosphate</name>
        <dbReference type="ChEBI" id="CHEBI:597326"/>
    </cofactor>
</comment>
<keyword evidence="8" id="KW-1185">Reference proteome</keyword>
<reference evidence="7 8" key="1">
    <citation type="submission" date="2017-01" db="EMBL/GenBank/DDBJ databases">
        <title>Draft sequence of Acidihalobacter ferrooxidans strain DSM 14175 (strain V8).</title>
        <authorList>
            <person name="Khaleque H.N."/>
            <person name="Ramsay J.P."/>
            <person name="Murphy R.J.T."/>
            <person name="Kaksonen A.H."/>
            <person name="Boxall N.J."/>
            <person name="Watkin E.L.J."/>
        </authorList>
    </citation>
    <scope>NUCLEOTIDE SEQUENCE [LARGE SCALE GENOMIC DNA]</scope>
    <source>
        <strain evidence="7 8">V8</strain>
    </source>
</reference>
<evidence type="ECO:0000256" key="1">
    <source>
        <dbReference type="ARBA" id="ARBA00001933"/>
    </source>
</evidence>
<dbReference type="Gene3D" id="3.90.1150.10">
    <property type="entry name" value="Aspartate Aminotransferase, domain 1"/>
    <property type="match status" value="1"/>
</dbReference>
<dbReference type="KEGG" id="afy:BW247_01895"/>
<dbReference type="PANTHER" id="PTHR43525:SF1">
    <property type="entry name" value="PROTEIN MALY"/>
    <property type="match status" value="1"/>
</dbReference>
<dbReference type="GO" id="GO:0008483">
    <property type="term" value="F:transaminase activity"/>
    <property type="evidence" value="ECO:0007669"/>
    <property type="project" value="UniProtKB-KW"/>
</dbReference>
<comment type="similarity">
    <text evidence="5">Belongs to the class-II pyridoxal-phosphate-dependent aminotransferase family. MalY/PatB cystathionine beta-lyase subfamily.</text>
</comment>
<dbReference type="GO" id="GO:0030170">
    <property type="term" value="F:pyridoxal phosphate binding"/>
    <property type="evidence" value="ECO:0007669"/>
    <property type="project" value="InterPro"/>
</dbReference>
<dbReference type="Gene3D" id="3.40.640.10">
    <property type="entry name" value="Type I PLP-dependent aspartate aminotransferase-like (Major domain)"/>
    <property type="match status" value="1"/>
</dbReference>
<dbReference type="CDD" id="cd00609">
    <property type="entry name" value="AAT_like"/>
    <property type="match status" value="1"/>
</dbReference>
<dbReference type="InterPro" id="IPR015422">
    <property type="entry name" value="PyrdxlP-dep_Trfase_small"/>
</dbReference>
<protein>
    <recommendedName>
        <fullName evidence="2">cysteine-S-conjugate beta-lyase</fullName>
        <ecNumber evidence="2">4.4.1.13</ecNumber>
    </recommendedName>
</protein>
<dbReference type="InterPro" id="IPR015424">
    <property type="entry name" value="PyrdxlP-dep_Trfase"/>
</dbReference>
<accession>A0A1P8UL58</accession>